<reference evidence="6 7" key="1">
    <citation type="submission" date="2016-04" db="EMBL/GenBank/DDBJ databases">
        <authorList>
            <consortium name="Pathogen Informatics"/>
        </authorList>
    </citation>
    <scope>NUCLEOTIDE SEQUENCE [LARGE SCALE GENOMIC DNA]</scope>
    <source>
        <strain evidence="6 7">H044680328</strain>
    </source>
</reference>
<dbReference type="Pfam" id="PF00291">
    <property type="entry name" value="PALP"/>
    <property type="match status" value="1"/>
</dbReference>
<dbReference type="PANTHER" id="PTHR48078">
    <property type="entry name" value="THREONINE DEHYDRATASE, MITOCHONDRIAL-RELATED"/>
    <property type="match status" value="1"/>
</dbReference>
<comment type="cofactor">
    <cofactor evidence="1 4">
        <name>pyridoxal 5'-phosphate</name>
        <dbReference type="ChEBI" id="CHEBI:597326"/>
    </cofactor>
</comment>
<dbReference type="HAMAP" id="MF_01030">
    <property type="entry name" value="D_Ser_dehydrat"/>
    <property type="match status" value="1"/>
</dbReference>
<keyword evidence="2 4" id="KW-0663">Pyridoxal phosphate</keyword>
<feature type="modified residue" description="N6-(pyridoxal phosphate)lysine" evidence="4">
    <location>
        <position position="106"/>
    </location>
</feature>
<evidence type="ECO:0000256" key="4">
    <source>
        <dbReference type="HAMAP-Rule" id="MF_01030"/>
    </source>
</evidence>
<dbReference type="GO" id="GO:0009097">
    <property type="term" value="P:isoleucine biosynthetic process"/>
    <property type="evidence" value="ECO:0007669"/>
    <property type="project" value="TreeGrafter"/>
</dbReference>
<dbReference type="GeneID" id="56590744"/>
<dbReference type="GO" id="GO:0008721">
    <property type="term" value="F:D-serine ammonia-lyase activity"/>
    <property type="evidence" value="ECO:0007669"/>
    <property type="project" value="UniProtKB-EC"/>
</dbReference>
<evidence type="ECO:0000259" key="5">
    <source>
        <dbReference type="Pfam" id="PF00291"/>
    </source>
</evidence>
<proteinExistence type="inferred from homology"/>
<name>A0A157PKZ9_9BORD</name>
<dbReference type="RefSeq" id="WP_063491871.1">
    <property type="nucleotide sequence ID" value="NZ_CP016340.1"/>
</dbReference>
<dbReference type="SUPFAM" id="SSF53686">
    <property type="entry name" value="Tryptophan synthase beta subunit-like PLP-dependent enzymes"/>
    <property type="match status" value="1"/>
</dbReference>
<dbReference type="KEGG" id="btrm:SAMEA390648701980"/>
<feature type="domain" description="Tryptophan synthase beta chain-like PALP" evidence="5">
    <location>
        <begin position="67"/>
        <end position="383"/>
    </location>
</feature>
<evidence type="ECO:0000313" key="6">
    <source>
        <dbReference type="EMBL" id="SAI69903.1"/>
    </source>
</evidence>
<comment type="similarity">
    <text evidence="4">Belongs to the serine/threonine dehydratase family. DsdA subfamily.</text>
</comment>
<dbReference type="NCBIfam" id="TIGR02035">
    <property type="entry name" value="D_Ser_am_lyase"/>
    <property type="match status" value="1"/>
</dbReference>
<evidence type="ECO:0000256" key="1">
    <source>
        <dbReference type="ARBA" id="ARBA00001933"/>
    </source>
</evidence>
<dbReference type="Gene3D" id="3.40.50.1100">
    <property type="match status" value="2"/>
</dbReference>
<evidence type="ECO:0000313" key="7">
    <source>
        <dbReference type="Proteomes" id="UP000076825"/>
    </source>
</evidence>
<dbReference type="InterPro" id="IPR036052">
    <property type="entry name" value="TrpB-like_PALP_sf"/>
</dbReference>
<sequence>MPDVSLRAPLPTQDALRDARPLLWINPQRLRNAPATSLPVAFAQARARLERCAPLMAHVFPELQAAQGHVRSPLQPIPALQASLGASQGLWMLKRDDALPVAGSIKARGGFHEVLSLAEDLAAQAGLLGPDDDRLRLLSPEAQKLFARHTVVVGSTGNLGMSIGLIARGLGFRAIVHMSADAKEWKKTRLRDAGVEVIEHSGDYASAVQAGRRVAEGDPDSYFVDDEHSAALFYGYAVAAIELQQQLADAGRPVDATHPLFVYLPCGVGGAPGGITFGLTQLFGEHVHCFFAEPVAAPSMLVQLMRGEGAAPVSVYDYGLSNQTEADGLAVAQASPLVAPLMLPMLSGVFTVKDDTLFEDLCGLHRHEQIRVEPSAAAGVRGPLWLRDNEAGRRYLDEQGLAPHMDQATHVIWSTGGARVPESEYARWLTRCQGD</sequence>
<evidence type="ECO:0000256" key="2">
    <source>
        <dbReference type="ARBA" id="ARBA00022898"/>
    </source>
</evidence>
<dbReference type="OrthoDB" id="9780546at2"/>
<dbReference type="InterPro" id="IPR050147">
    <property type="entry name" value="Ser/Thr_Dehydratase"/>
</dbReference>
<dbReference type="InterPro" id="IPR011780">
    <property type="entry name" value="D_Ser_am_lyase"/>
</dbReference>
<accession>A0A157PKZ9</accession>
<dbReference type="EMBL" id="LT546645">
    <property type="protein sequence ID" value="SAI69903.1"/>
    <property type="molecule type" value="Genomic_DNA"/>
</dbReference>
<dbReference type="GO" id="GO:0036088">
    <property type="term" value="P:D-serine catabolic process"/>
    <property type="evidence" value="ECO:0007669"/>
    <property type="project" value="TreeGrafter"/>
</dbReference>
<organism evidence="6 7">
    <name type="scientific">Bordetella trematum</name>
    <dbReference type="NCBI Taxonomy" id="123899"/>
    <lineage>
        <taxon>Bacteria</taxon>
        <taxon>Pseudomonadati</taxon>
        <taxon>Pseudomonadota</taxon>
        <taxon>Betaproteobacteria</taxon>
        <taxon>Burkholderiales</taxon>
        <taxon>Alcaligenaceae</taxon>
        <taxon>Bordetella</taxon>
    </lineage>
</organism>
<dbReference type="eggNOG" id="COG3048">
    <property type="taxonomic scope" value="Bacteria"/>
</dbReference>
<dbReference type="EC" id="4.3.1.18" evidence="4"/>
<dbReference type="GO" id="GO:0030170">
    <property type="term" value="F:pyridoxal phosphate binding"/>
    <property type="evidence" value="ECO:0007669"/>
    <property type="project" value="InterPro"/>
</dbReference>
<dbReference type="PANTHER" id="PTHR48078:SF9">
    <property type="entry name" value="D-SERINE DEHYDRATASE"/>
    <property type="match status" value="1"/>
</dbReference>
<protein>
    <recommendedName>
        <fullName evidence="4">Probable D-serine dehydratase</fullName>
        <ecNumber evidence="4">4.3.1.18</ecNumber>
    </recommendedName>
    <alternativeName>
        <fullName evidence="4">D-serine deaminase</fullName>
        <shortName evidence="4">DSD</shortName>
    </alternativeName>
</protein>
<dbReference type="GO" id="GO:0016836">
    <property type="term" value="F:hydro-lyase activity"/>
    <property type="evidence" value="ECO:0007669"/>
    <property type="project" value="UniProtKB-UniRule"/>
</dbReference>
<dbReference type="AlphaFoldDB" id="A0A157PKZ9"/>
<keyword evidence="3 4" id="KW-0456">Lyase</keyword>
<keyword evidence="7" id="KW-1185">Reference proteome</keyword>
<gene>
    <name evidence="4 6" type="primary">dsdA</name>
    <name evidence="6" type="ORF">SAMEA3906487_01980</name>
</gene>
<comment type="catalytic activity">
    <reaction evidence="4">
        <text>D-serine = pyruvate + NH4(+)</text>
        <dbReference type="Rhea" id="RHEA:13977"/>
        <dbReference type="ChEBI" id="CHEBI:15361"/>
        <dbReference type="ChEBI" id="CHEBI:28938"/>
        <dbReference type="ChEBI" id="CHEBI:35247"/>
        <dbReference type="EC" id="4.3.1.18"/>
    </reaction>
</comment>
<dbReference type="Proteomes" id="UP000076825">
    <property type="component" value="Chromosome 1"/>
</dbReference>
<dbReference type="InterPro" id="IPR001926">
    <property type="entry name" value="TrpB-like_PALP"/>
</dbReference>
<evidence type="ECO:0000256" key="3">
    <source>
        <dbReference type="ARBA" id="ARBA00023239"/>
    </source>
</evidence>
<dbReference type="NCBIfam" id="NF002823">
    <property type="entry name" value="PRK02991.1"/>
    <property type="match status" value="1"/>
</dbReference>
<dbReference type="STRING" id="123899.SAMEA3906487_01980"/>
<dbReference type="PATRIC" id="fig|123899.6.peg.1972"/>